<keyword evidence="3" id="KW-1185">Reference proteome</keyword>
<comment type="caution">
    <text evidence="2">The sequence shown here is derived from an EMBL/GenBank/DDBJ whole genome shotgun (WGS) entry which is preliminary data.</text>
</comment>
<evidence type="ECO:0000313" key="2">
    <source>
        <dbReference type="EMBL" id="MFD1047695.1"/>
    </source>
</evidence>
<name>A0ABW3MFA1_9PSEU</name>
<dbReference type="Proteomes" id="UP001597045">
    <property type="component" value="Unassembled WGS sequence"/>
</dbReference>
<evidence type="ECO:0008006" key="4">
    <source>
        <dbReference type="Google" id="ProtNLM"/>
    </source>
</evidence>
<evidence type="ECO:0000313" key="3">
    <source>
        <dbReference type="Proteomes" id="UP001597045"/>
    </source>
</evidence>
<feature type="region of interest" description="Disordered" evidence="1">
    <location>
        <begin position="164"/>
        <end position="190"/>
    </location>
</feature>
<dbReference type="EMBL" id="JBHTIS010001203">
    <property type="protein sequence ID" value="MFD1047695.1"/>
    <property type="molecule type" value="Genomic_DNA"/>
</dbReference>
<sequence length="190" mass="20033">MARKSGQAWTISGTTTAKPGDYPVSVAVTDDTGVVTTAKVTVTVKPEDAVATYNPLYGHGMSVAAKSAARLIHYDNARATQAEVASTVDAAWTMATTQDLRFPDVVGPRRTHLGRLLGRYTGRVARTANGNPKVTAALLGVYTLSKAPTALFSLSTALTTLRAAQHPPLTEPPWTDAERTAAASERSPLN</sequence>
<organism evidence="2 3">
    <name type="scientific">Kibdelosporangium lantanae</name>
    <dbReference type="NCBI Taxonomy" id="1497396"/>
    <lineage>
        <taxon>Bacteria</taxon>
        <taxon>Bacillati</taxon>
        <taxon>Actinomycetota</taxon>
        <taxon>Actinomycetes</taxon>
        <taxon>Pseudonocardiales</taxon>
        <taxon>Pseudonocardiaceae</taxon>
        <taxon>Kibdelosporangium</taxon>
    </lineage>
</organism>
<accession>A0ABW3MFA1</accession>
<evidence type="ECO:0000256" key="1">
    <source>
        <dbReference type="SAM" id="MobiDB-lite"/>
    </source>
</evidence>
<protein>
    <recommendedName>
        <fullName evidence="4">PKD domain-containing protein</fullName>
    </recommendedName>
</protein>
<reference evidence="3" key="1">
    <citation type="journal article" date="2019" name="Int. J. Syst. Evol. Microbiol.">
        <title>The Global Catalogue of Microorganisms (GCM) 10K type strain sequencing project: providing services to taxonomists for standard genome sequencing and annotation.</title>
        <authorList>
            <consortium name="The Broad Institute Genomics Platform"/>
            <consortium name="The Broad Institute Genome Sequencing Center for Infectious Disease"/>
            <person name="Wu L."/>
            <person name="Ma J."/>
        </authorList>
    </citation>
    <scope>NUCLEOTIDE SEQUENCE [LARGE SCALE GENOMIC DNA]</scope>
    <source>
        <strain evidence="3">JCM 31486</strain>
    </source>
</reference>
<proteinExistence type="predicted"/>
<gene>
    <name evidence="2" type="ORF">ACFQ1S_20225</name>
</gene>